<dbReference type="GeneID" id="94194033"/>
<dbReference type="RefSeq" id="XP_067714621.1">
    <property type="nucleotide sequence ID" value="XM_067858520.1"/>
</dbReference>
<evidence type="ECO:0000313" key="1">
    <source>
        <dbReference type="EMBL" id="GIX62552.1"/>
    </source>
</evidence>
<accession>A0AAV4LS01</accession>
<name>A0AAV4LS01_BABCB</name>
<dbReference type="EMBL" id="BPLF01000002">
    <property type="protein sequence ID" value="GIX62552.1"/>
    <property type="molecule type" value="Genomic_DNA"/>
</dbReference>
<comment type="caution">
    <text evidence="1">The sequence shown here is derived from an EMBL/GenBank/DDBJ whole genome shotgun (WGS) entry which is preliminary data.</text>
</comment>
<dbReference type="AlphaFoldDB" id="A0AAV4LS01"/>
<keyword evidence="2" id="KW-1185">Reference proteome</keyword>
<evidence type="ECO:0000313" key="2">
    <source>
        <dbReference type="Proteomes" id="UP001497744"/>
    </source>
</evidence>
<organism evidence="1 2">
    <name type="scientific">Babesia caballi</name>
    <dbReference type="NCBI Taxonomy" id="5871"/>
    <lineage>
        <taxon>Eukaryota</taxon>
        <taxon>Sar</taxon>
        <taxon>Alveolata</taxon>
        <taxon>Apicomplexa</taxon>
        <taxon>Aconoidasida</taxon>
        <taxon>Piroplasmida</taxon>
        <taxon>Babesiidae</taxon>
        <taxon>Babesia</taxon>
    </lineage>
</organism>
<protein>
    <submittedName>
        <fullName evidence="1">Secreted antigen 1</fullName>
    </submittedName>
</protein>
<reference evidence="1 2" key="1">
    <citation type="submission" date="2021-06" db="EMBL/GenBank/DDBJ databases">
        <title>Genome sequence of Babesia caballi.</title>
        <authorList>
            <person name="Yamagishi J."/>
            <person name="Kidaka T."/>
            <person name="Ochi A."/>
        </authorList>
    </citation>
    <scope>NUCLEOTIDE SEQUENCE [LARGE SCALE GENOMIC DNA]</scope>
    <source>
        <strain evidence="1">USDA-D6B2</strain>
    </source>
</reference>
<gene>
    <name evidence="1" type="ORF">BcabD6B2_19870</name>
</gene>
<proteinExistence type="predicted"/>
<dbReference type="Proteomes" id="UP001497744">
    <property type="component" value="Unassembled WGS sequence"/>
</dbReference>
<sequence length="440" mass="46283">MTGCATVPAPKTFKEALEFAGALSVNHGLKQSVGQELQERVATALGPLSAPQSVADGDSISQNFNDVLTKLNDLRNSIVDDSHLGSYGTYETLKQSSHDASCVDRCITQILGVLPRLYATLAYLAFKVDTNNGTLGGGNWSRDQCNASSGYGTGTLGAWLKYANTVPNGAPSAQNSDAKLLPGGFGRANLKSTEGSALKSKLESLVNDSGADTAGCLHNLVLDVCIITDFSTCNIAVYLIVLTALSDKQENKFQDQPKTYTGLDGALKTLHDKIKSFAPEQSGGEEALLKALFKGSPVAYSKRLSDTLRKYLEWLTTIIPSLIASLNLLKTDAAKWDQDGLEYAQTSGPFAYGFSFGGKWSSNWSDQIRSEIPGAITKLTTDLTKLHQILKQHFNGSGSSAGSIAGSLLGTAAVGGAGAAVEFNVGGVTTALKGAIGLLK</sequence>